<evidence type="ECO:0000313" key="3">
    <source>
        <dbReference type="Proteomes" id="UP000006844"/>
    </source>
</evidence>
<dbReference type="EMBL" id="CP002467">
    <property type="protein sequence ID" value="ADV82362.1"/>
    <property type="molecule type" value="Genomic_DNA"/>
</dbReference>
<reference evidence="2 3" key="1">
    <citation type="journal article" date="2012" name="Stand. Genomic Sci.">
        <title>Complete genome sequence of Terriglobus saanensis type strain SP1PR4(T), an Acidobacteria from tundra soil.</title>
        <authorList>
            <person name="Rawat S.R."/>
            <person name="Mannisto M.K."/>
            <person name="Starovoytov V."/>
            <person name="Goodwin L."/>
            <person name="Nolan M."/>
            <person name="Hauser L."/>
            <person name="Land M."/>
            <person name="Davenport K.W."/>
            <person name="Woyke T."/>
            <person name="Haggblom M.M."/>
        </authorList>
    </citation>
    <scope>NUCLEOTIDE SEQUENCE</scope>
    <source>
        <strain evidence="3">ATCC BAA-1853 / DSM 23119 / SP1PR4</strain>
    </source>
</reference>
<evidence type="ECO:0008006" key="4">
    <source>
        <dbReference type="Google" id="ProtNLM"/>
    </source>
</evidence>
<feature type="chain" id="PRO_5003232952" description="Phosphoglycerate mutase" evidence="1">
    <location>
        <begin position="23"/>
        <end position="193"/>
    </location>
</feature>
<dbReference type="AlphaFoldDB" id="E8V1T1"/>
<accession>E8V1T1</accession>
<dbReference type="OrthoDB" id="8448116at2"/>
<gene>
    <name evidence="2" type="ordered locus">AciPR4_1540</name>
</gene>
<dbReference type="KEGG" id="tsa:AciPR4_1540"/>
<proteinExistence type="predicted"/>
<dbReference type="Proteomes" id="UP000006844">
    <property type="component" value="Chromosome"/>
</dbReference>
<dbReference type="eggNOG" id="COG0406">
    <property type="taxonomic scope" value="Bacteria"/>
</dbReference>
<keyword evidence="3" id="KW-1185">Reference proteome</keyword>
<feature type="signal peptide" evidence="1">
    <location>
        <begin position="1"/>
        <end position="22"/>
    </location>
</feature>
<name>E8V1T1_TERSS</name>
<dbReference type="RefSeq" id="WP_013568095.1">
    <property type="nucleotide sequence ID" value="NC_014963.1"/>
</dbReference>
<protein>
    <recommendedName>
        <fullName evidence="4">Phosphoglycerate mutase</fullName>
    </recommendedName>
</protein>
<dbReference type="HOGENOM" id="CLU_085795_2_0_0"/>
<evidence type="ECO:0000256" key="1">
    <source>
        <dbReference type="SAM" id="SignalP"/>
    </source>
</evidence>
<keyword evidence="1" id="KW-0732">Signal</keyword>
<evidence type="ECO:0000313" key="2">
    <source>
        <dbReference type="EMBL" id="ADV82362.1"/>
    </source>
</evidence>
<dbReference type="STRING" id="401053.AciPR4_1540"/>
<organism evidence="2 3">
    <name type="scientific">Terriglobus saanensis (strain ATCC BAA-1853 / DSM 23119 / SP1PR4)</name>
    <dbReference type="NCBI Taxonomy" id="401053"/>
    <lineage>
        <taxon>Bacteria</taxon>
        <taxon>Pseudomonadati</taxon>
        <taxon>Acidobacteriota</taxon>
        <taxon>Terriglobia</taxon>
        <taxon>Terriglobales</taxon>
        <taxon>Acidobacteriaceae</taxon>
        <taxon>Terriglobus</taxon>
    </lineage>
</organism>
<sequence length="193" mass="21186">MRFFIAVLGLTLSFAASTGLSAQQNYLANNTILIVRHAEKSPESGTGLTPQGENRAQLYTTYFRPFHDGGLNLTIDSLYAGADSKKSFRPRLTLEPLSKATGIPLHHEIGTTDPQALVNDLKTHPHGPHPLIAWRHSEIPNLIAAFGGSPSLLPESRWPDETYDWVVVLTTGPSAEVTSARLIREDLKVPLKR</sequence>